<name>A0AAQ3KYM2_9LILI</name>
<dbReference type="Proteomes" id="UP001327560">
    <property type="component" value="Chromosome 7"/>
</dbReference>
<evidence type="ECO:0000256" key="1">
    <source>
        <dbReference type="SAM" id="MobiDB-lite"/>
    </source>
</evidence>
<feature type="compositionally biased region" description="Low complexity" evidence="1">
    <location>
        <begin position="11"/>
        <end position="23"/>
    </location>
</feature>
<evidence type="ECO:0000313" key="2">
    <source>
        <dbReference type="EMBL" id="WOL15428.1"/>
    </source>
</evidence>
<evidence type="ECO:0000313" key="3">
    <source>
        <dbReference type="Proteomes" id="UP001327560"/>
    </source>
</evidence>
<proteinExistence type="predicted"/>
<feature type="region of interest" description="Disordered" evidence="1">
    <location>
        <begin position="1"/>
        <end position="23"/>
    </location>
</feature>
<organism evidence="2 3">
    <name type="scientific">Canna indica</name>
    <name type="common">Indian-shot</name>
    <dbReference type="NCBI Taxonomy" id="4628"/>
    <lineage>
        <taxon>Eukaryota</taxon>
        <taxon>Viridiplantae</taxon>
        <taxon>Streptophyta</taxon>
        <taxon>Embryophyta</taxon>
        <taxon>Tracheophyta</taxon>
        <taxon>Spermatophyta</taxon>
        <taxon>Magnoliopsida</taxon>
        <taxon>Liliopsida</taxon>
        <taxon>Zingiberales</taxon>
        <taxon>Cannaceae</taxon>
        <taxon>Canna</taxon>
    </lineage>
</organism>
<dbReference type="AlphaFoldDB" id="A0AAQ3KYM2"/>
<sequence length="590" mass="64008">MLSPDHPNAFPSSPSSCASVTSPPLSISSDPSFTPRVFLPNSSVTAENTRYLAERCVVVLVRGQMCPSLDVGRQRLLQTGFFKWRHLFLSILEWRREDSFITVQPPVLRVGLELRGFPFIYWNVESLIAISSSFGVFESMDEASLHWSVLEGCRIHVRVHDLSNIPTMIFADAEDDRYSVEIIVAWQQRMYQPGTAPRPPRNSDGSLDENNPDFDPVEEDVHATSGSLSHPAMPLVGSSPTTASSPPLEGLALGPVSSVLAPASRLLVGSVECTFISSLSEAPIGLPLVSPESKTLVELPPRGRPTVFFEVQGQTCAPGSSEAVSLLAFYGRALAFGAALLCYRCASIVLTPSIPPAFPHSEASLLLSFRKRTLALLYRLASQQLSLSSYDTWKVLLFDKGGWLISGVDLSISHPPCYLDPQPDRLRFVGLQSLDLGSLNLMPDPIETSPGLDLSLWPTPSLDGVLYQPSLDDEDVFNSVDQVNHPPLTGTEIEDLFHGNALAPPIRRSANLASKKSVRPSQKAIICNVILFDNDISSPPNLGGHPSSLLGSSISGMTITLNVEVMNLILDMGFSFNGNASEVVQAVSTF</sequence>
<feature type="region of interest" description="Disordered" evidence="1">
    <location>
        <begin position="193"/>
        <end position="246"/>
    </location>
</feature>
<keyword evidence="3" id="KW-1185">Reference proteome</keyword>
<reference evidence="2 3" key="1">
    <citation type="submission" date="2023-10" db="EMBL/GenBank/DDBJ databases">
        <title>Chromosome-scale genome assembly provides insights into flower coloration mechanisms of Canna indica.</title>
        <authorList>
            <person name="Li C."/>
        </authorList>
    </citation>
    <scope>NUCLEOTIDE SEQUENCE [LARGE SCALE GENOMIC DNA]</scope>
    <source>
        <tissue evidence="2">Flower</tissue>
    </source>
</reference>
<gene>
    <name evidence="2" type="ORF">Cni_G24209</name>
</gene>
<evidence type="ECO:0008006" key="4">
    <source>
        <dbReference type="Google" id="ProtNLM"/>
    </source>
</evidence>
<protein>
    <recommendedName>
        <fullName evidence="4">DUF4283 domain-containing protein</fullName>
    </recommendedName>
</protein>
<accession>A0AAQ3KYM2</accession>
<feature type="compositionally biased region" description="Acidic residues" evidence="1">
    <location>
        <begin position="206"/>
        <end position="218"/>
    </location>
</feature>
<dbReference type="EMBL" id="CP136896">
    <property type="protein sequence ID" value="WOL15428.1"/>
    <property type="molecule type" value="Genomic_DNA"/>
</dbReference>